<protein>
    <submittedName>
        <fullName evidence="1">Uncharacterized protein</fullName>
    </submittedName>
</protein>
<evidence type="ECO:0000313" key="2">
    <source>
        <dbReference type="Proteomes" id="UP000245626"/>
    </source>
</evidence>
<gene>
    <name evidence="1" type="ORF">IE53DRAFT_366860</name>
</gene>
<organism evidence="1 2">
    <name type="scientific">Violaceomyces palustris</name>
    <dbReference type="NCBI Taxonomy" id="1673888"/>
    <lineage>
        <taxon>Eukaryota</taxon>
        <taxon>Fungi</taxon>
        <taxon>Dikarya</taxon>
        <taxon>Basidiomycota</taxon>
        <taxon>Ustilaginomycotina</taxon>
        <taxon>Ustilaginomycetes</taxon>
        <taxon>Violaceomycetales</taxon>
        <taxon>Violaceomycetaceae</taxon>
        <taxon>Violaceomyces</taxon>
    </lineage>
</organism>
<name>A0ACD0P498_9BASI</name>
<proteinExistence type="predicted"/>
<dbReference type="Proteomes" id="UP000245626">
    <property type="component" value="Unassembled WGS sequence"/>
</dbReference>
<evidence type="ECO:0000313" key="1">
    <source>
        <dbReference type="EMBL" id="PWN52816.1"/>
    </source>
</evidence>
<keyword evidence="2" id="KW-1185">Reference proteome</keyword>
<accession>A0ACD0P498</accession>
<reference evidence="1 2" key="1">
    <citation type="journal article" date="2018" name="Mol. Biol. Evol.">
        <title>Broad Genomic Sampling Reveals a Smut Pathogenic Ancestry of the Fungal Clade Ustilaginomycotina.</title>
        <authorList>
            <person name="Kijpornyongpan T."/>
            <person name="Mondo S.J."/>
            <person name="Barry K."/>
            <person name="Sandor L."/>
            <person name="Lee J."/>
            <person name="Lipzen A."/>
            <person name="Pangilinan J."/>
            <person name="LaButti K."/>
            <person name="Hainaut M."/>
            <person name="Henrissat B."/>
            <person name="Grigoriev I.V."/>
            <person name="Spatafora J.W."/>
            <person name="Aime M.C."/>
        </authorList>
    </citation>
    <scope>NUCLEOTIDE SEQUENCE [LARGE SCALE GENOMIC DNA]</scope>
    <source>
        <strain evidence="1 2">SA 807</strain>
    </source>
</reference>
<dbReference type="EMBL" id="KZ819756">
    <property type="protein sequence ID" value="PWN52816.1"/>
    <property type="molecule type" value="Genomic_DNA"/>
</dbReference>
<sequence length="134" mass="14191">MLTLRSTTTLLAFLLVSSLAKVGVNSSPLLATCLISCGSQRHGDKNCVAVEPNRPKFACGCPCVVCDDGNVYAPDLAQSGSTQPLGQGLASDCSALQDLNQCIWLSETMRRCNRVCQGGQDPDQDCACYEDGNN</sequence>